<dbReference type="SUPFAM" id="SSF51316">
    <property type="entry name" value="Mss4-like"/>
    <property type="match status" value="2"/>
</dbReference>
<dbReference type="GO" id="GO:0016846">
    <property type="term" value="F:carbon-sulfur lyase activity"/>
    <property type="evidence" value="ECO:0007669"/>
    <property type="project" value="InterPro"/>
</dbReference>
<feature type="domain" description="CENP-V/GFA" evidence="5">
    <location>
        <begin position="5"/>
        <end position="126"/>
    </location>
</feature>
<dbReference type="EMBL" id="JAACJK010000164">
    <property type="protein sequence ID" value="KAF5324727.1"/>
    <property type="molecule type" value="Genomic_DNA"/>
</dbReference>
<proteinExistence type="inferred from homology"/>
<dbReference type="Pfam" id="PF04828">
    <property type="entry name" value="GFA"/>
    <property type="match status" value="2"/>
</dbReference>
<comment type="similarity">
    <text evidence="1">Belongs to the Gfa family.</text>
</comment>
<keyword evidence="4" id="KW-0456">Lyase</keyword>
<keyword evidence="2" id="KW-0479">Metal-binding</keyword>
<name>A0A8H5BM85_9AGAR</name>
<reference evidence="6 7" key="1">
    <citation type="journal article" date="2020" name="ISME J.">
        <title>Uncovering the hidden diversity of litter-decomposition mechanisms in mushroom-forming fungi.</title>
        <authorList>
            <person name="Floudas D."/>
            <person name="Bentzer J."/>
            <person name="Ahren D."/>
            <person name="Johansson T."/>
            <person name="Persson P."/>
            <person name="Tunlid A."/>
        </authorList>
    </citation>
    <scope>NUCLEOTIDE SEQUENCE [LARGE SCALE GENOMIC DNA]</scope>
    <source>
        <strain evidence="6 7">CBS 175.51</strain>
    </source>
</reference>
<evidence type="ECO:0000256" key="4">
    <source>
        <dbReference type="ARBA" id="ARBA00023239"/>
    </source>
</evidence>
<evidence type="ECO:0000256" key="2">
    <source>
        <dbReference type="ARBA" id="ARBA00022723"/>
    </source>
</evidence>
<protein>
    <recommendedName>
        <fullName evidence="5">CENP-V/GFA domain-containing protein</fullName>
    </recommendedName>
</protein>
<dbReference type="Proteomes" id="UP000541558">
    <property type="component" value="Unassembled WGS sequence"/>
</dbReference>
<evidence type="ECO:0000259" key="5">
    <source>
        <dbReference type="PROSITE" id="PS51891"/>
    </source>
</evidence>
<evidence type="ECO:0000313" key="6">
    <source>
        <dbReference type="EMBL" id="KAF5324727.1"/>
    </source>
</evidence>
<comment type="caution">
    <text evidence="6">The sequence shown here is derived from an EMBL/GenBank/DDBJ whole genome shotgun (WGS) entry which is preliminary data.</text>
</comment>
<gene>
    <name evidence="6" type="ORF">D9611_004399</name>
</gene>
<evidence type="ECO:0000256" key="3">
    <source>
        <dbReference type="ARBA" id="ARBA00022833"/>
    </source>
</evidence>
<dbReference type="InterPro" id="IPR006913">
    <property type="entry name" value="CENP-V/GFA"/>
</dbReference>
<dbReference type="PROSITE" id="PS51891">
    <property type="entry name" value="CENP_V_GFA"/>
    <property type="match status" value="1"/>
</dbReference>
<evidence type="ECO:0000313" key="7">
    <source>
        <dbReference type="Proteomes" id="UP000541558"/>
    </source>
</evidence>
<keyword evidence="3" id="KW-0862">Zinc</keyword>
<keyword evidence="7" id="KW-1185">Reference proteome</keyword>
<dbReference type="InterPro" id="IPR011057">
    <property type="entry name" value="Mss4-like_sf"/>
</dbReference>
<dbReference type="Gene3D" id="3.90.1590.10">
    <property type="entry name" value="glutathione-dependent formaldehyde- activating enzyme (gfa)"/>
    <property type="match status" value="2"/>
</dbReference>
<sequence length="356" mass="39542">MTTLLTASCHCGRNKFKIPFTTSTLPKATHMCHCDVCRHSTGNMSVVDPNMDGVPLSMESTEEKQVPADLNNLTEYRSSNRLSRMFCTNCAAHMFIRSNQQADGAPSSYAVMWGVLEKTDGIFTIDKHIYVGDTLDGGIADHIRTFDDKPLVRLEGWDEKNLSVGWKAQPDHKSPETLPLYCHCKTISIYLTRALKPSENPAEYWLVPGKEPTDPIKFIAAHCLCNSCRQTSGGQIQTWAIVPNENIFDAATKAPIELVEPERRPKGLHQYISSDGHHRESCGTCGATVFWWRKMKEGESPHMDVSVGLVDQVAAGGARAESWISWYPRIIFNEFAISKEVAKVLAEGVKASVTPV</sequence>
<dbReference type="OrthoDB" id="5422068at2759"/>
<dbReference type="GO" id="GO:0046872">
    <property type="term" value="F:metal ion binding"/>
    <property type="evidence" value="ECO:0007669"/>
    <property type="project" value="UniProtKB-KW"/>
</dbReference>
<dbReference type="AlphaFoldDB" id="A0A8H5BM85"/>
<organism evidence="6 7">
    <name type="scientific">Ephemerocybe angulata</name>
    <dbReference type="NCBI Taxonomy" id="980116"/>
    <lineage>
        <taxon>Eukaryota</taxon>
        <taxon>Fungi</taxon>
        <taxon>Dikarya</taxon>
        <taxon>Basidiomycota</taxon>
        <taxon>Agaricomycotina</taxon>
        <taxon>Agaricomycetes</taxon>
        <taxon>Agaricomycetidae</taxon>
        <taxon>Agaricales</taxon>
        <taxon>Agaricineae</taxon>
        <taxon>Psathyrellaceae</taxon>
        <taxon>Ephemerocybe</taxon>
    </lineage>
</organism>
<accession>A0A8H5BM85</accession>
<dbReference type="PANTHER" id="PTHR33337">
    <property type="entry name" value="GFA DOMAIN-CONTAINING PROTEIN"/>
    <property type="match status" value="1"/>
</dbReference>
<dbReference type="PANTHER" id="PTHR33337:SF31">
    <property type="entry name" value="DUF636 DOMAIN PROTEIN (AFU_ORTHOLOGUE AFUA_2G12650)"/>
    <property type="match status" value="1"/>
</dbReference>
<evidence type="ECO:0000256" key="1">
    <source>
        <dbReference type="ARBA" id="ARBA00005495"/>
    </source>
</evidence>